<evidence type="ECO:0000313" key="2">
    <source>
        <dbReference type="Proteomes" id="UP000199705"/>
    </source>
</evidence>
<organism evidence="1 2">
    <name type="scientific">Mucilaginibacter gossypii</name>
    <dbReference type="NCBI Taxonomy" id="551996"/>
    <lineage>
        <taxon>Bacteria</taxon>
        <taxon>Pseudomonadati</taxon>
        <taxon>Bacteroidota</taxon>
        <taxon>Sphingobacteriia</taxon>
        <taxon>Sphingobacteriales</taxon>
        <taxon>Sphingobacteriaceae</taxon>
        <taxon>Mucilaginibacter</taxon>
    </lineage>
</organism>
<dbReference type="InterPro" id="IPR011330">
    <property type="entry name" value="Glyco_hydro/deAcase_b/a-brl"/>
</dbReference>
<dbReference type="SUPFAM" id="SSF88713">
    <property type="entry name" value="Glycoside hydrolase/deacetylase"/>
    <property type="match status" value="1"/>
</dbReference>
<dbReference type="GO" id="GO:0005975">
    <property type="term" value="P:carbohydrate metabolic process"/>
    <property type="evidence" value="ECO:0007669"/>
    <property type="project" value="InterPro"/>
</dbReference>
<evidence type="ECO:0008006" key="3">
    <source>
        <dbReference type="Google" id="ProtNLM"/>
    </source>
</evidence>
<accession>A0A1G7NMS8</accession>
<gene>
    <name evidence="1" type="ORF">SAMN05192573_101293</name>
</gene>
<dbReference type="Pfam" id="PF10096">
    <property type="entry name" value="DUF2334"/>
    <property type="match status" value="1"/>
</dbReference>
<dbReference type="RefSeq" id="WP_091162536.1">
    <property type="nucleotide sequence ID" value="NZ_FNCG01000001.1"/>
</dbReference>
<proteinExistence type="predicted"/>
<dbReference type="InterPro" id="IPR018763">
    <property type="entry name" value="DUF2334"/>
</dbReference>
<protein>
    <recommendedName>
        <fullName evidence="3">DUF2334 domain-containing protein</fullName>
    </recommendedName>
</protein>
<name>A0A1G7NMS8_9SPHI</name>
<dbReference type="Proteomes" id="UP000199705">
    <property type="component" value="Unassembled WGS sequence"/>
</dbReference>
<keyword evidence="2" id="KW-1185">Reference proteome</keyword>
<dbReference type="Gene3D" id="3.20.20.370">
    <property type="entry name" value="Glycoside hydrolase/deacetylase"/>
    <property type="match status" value="1"/>
</dbReference>
<dbReference type="STRING" id="551996.SAMN05192573_101293"/>
<evidence type="ECO:0000313" key="1">
    <source>
        <dbReference type="EMBL" id="SDF75368.1"/>
    </source>
</evidence>
<reference evidence="2" key="1">
    <citation type="submission" date="2016-10" db="EMBL/GenBank/DDBJ databases">
        <authorList>
            <person name="Varghese N."/>
            <person name="Submissions S."/>
        </authorList>
    </citation>
    <scope>NUCLEOTIDE SEQUENCE [LARGE SCALE GENOMIC DNA]</scope>
    <source>
        <strain evidence="2">Gh-67</strain>
    </source>
</reference>
<dbReference type="AlphaFoldDB" id="A0A1G7NMS8"/>
<dbReference type="EMBL" id="FNCG01000001">
    <property type="protein sequence ID" value="SDF75368.1"/>
    <property type="molecule type" value="Genomic_DNA"/>
</dbReference>
<sequence length="255" mass="30090">MLQYLIRLDDLCPTNNLQKWERFFILFDKYDIKPIIAVIPANKDPKLKACGNFNPYYWQLVRELQNKNYVIGMHGFDHYYINHNSGLLKMNNRSEFAGLPLQTQKEKIRKAAEIFKRENINPTVFIAPAHTFDRNTLLALHEYTNIKIISDGLLKSPYVRFGFNWVPVQLSEVEQKTKYTWTFNYHPETCSDKTFAELEIFLEKNHHLFVSLDDLDFSNYTWADALAEKYCIYKRLARDYAQKAIAFLERVPAGN</sequence>